<comment type="caution">
    <text evidence="2">The sequence shown here is derived from an EMBL/GenBank/DDBJ whole genome shotgun (WGS) entry which is preliminary data.</text>
</comment>
<name>A0A4Z1JQ39_9HELO</name>
<dbReference type="Proteomes" id="UP000297229">
    <property type="component" value="Unassembled WGS sequence"/>
</dbReference>
<evidence type="ECO:0000313" key="2">
    <source>
        <dbReference type="EMBL" id="TGO75881.1"/>
    </source>
</evidence>
<gene>
    <name evidence="2" type="ORF">BELL_0187g00150</name>
</gene>
<proteinExistence type="predicted"/>
<keyword evidence="3" id="KW-1185">Reference proteome</keyword>
<evidence type="ECO:0000256" key="1">
    <source>
        <dbReference type="SAM" id="MobiDB-lite"/>
    </source>
</evidence>
<accession>A0A4Z1JQ39</accession>
<reference evidence="2 3" key="1">
    <citation type="submission" date="2017-12" db="EMBL/GenBank/DDBJ databases">
        <title>Comparative genomics of Botrytis spp.</title>
        <authorList>
            <person name="Valero-Jimenez C.A."/>
            <person name="Tapia P."/>
            <person name="Veloso J."/>
            <person name="Silva-Moreno E."/>
            <person name="Staats M."/>
            <person name="Valdes J.H."/>
            <person name="Van Kan J.A.L."/>
        </authorList>
    </citation>
    <scope>NUCLEOTIDE SEQUENCE [LARGE SCALE GENOMIC DNA]</scope>
    <source>
        <strain evidence="2 3">Be9601</strain>
    </source>
</reference>
<sequence>MATSIANGSRYENVKYHSGNNDGRLFLNGALRETLPSNAGAINGPTKRRVHSDPQHNSQLKLNARAKDGLKWRAIDKRLKLEELSTPLNMEYITVY</sequence>
<evidence type="ECO:0000313" key="3">
    <source>
        <dbReference type="Proteomes" id="UP000297229"/>
    </source>
</evidence>
<protein>
    <submittedName>
        <fullName evidence="2">Uncharacterized protein</fullName>
    </submittedName>
</protein>
<organism evidence="2 3">
    <name type="scientific">Botrytis elliptica</name>
    <dbReference type="NCBI Taxonomy" id="278938"/>
    <lineage>
        <taxon>Eukaryota</taxon>
        <taxon>Fungi</taxon>
        <taxon>Dikarya</taxon>
        <taxon>Ascomycota</taxon>
        <taxon>Pezizomycotina</taxon>
        <taxon>Leotiomycetes</taxon>
        <taxon>Helotiales</taxon>
        <taxon>Sclerotiniaceae</taxon>
        <taxon>Botrytis</taxon>
    </lineage>
</organism>
<dbReference type="AlphaFoldDB" id="A0A4Z1JQ39"/>
<feature type="region of interest" description="Disordered" evidence="1">
    <location>
        <begin position="37"/>
        <end position="56"/>
    </location>
</feature>
<dbReference type="EMBL" id="PQXM01000186">
    <property type="protein sequence ID" value="TGO75881.1"/>
    <property type="molecule type" value="Genomic_DNA"/>
</dbReference>